<comment type="caution">
    <text evidence="1">The sequence shown here is derived from an EMBL/GenBank/DDBJ whole genome shotgun (WGS) entry which is preliminary data.</text>
</comment>
<evidence type="ECO:0000313" key="2">
    <source>
        <dbReference type="Proteomes" id="UP000746471"/>
    </source>
</evidence>
<proteinExistence type="predicted"/>
<gene>
    <name evidence="1" type="ORF">KHM83_03715</name>
</gene>
<name>A0ABS5PMG3_9FIRM</name>
<keyword evidence="2" id="KW-1185">Reference proteome</keyword>
<reference evidence="1 2" key="1">
    <citation type="submission" date="2021-05" db="EMBL/GenBank/DDBJ databases">
        <title>Fusibacter ferrireducens sp. nov., an anaerobic, sulfur- and Fe-reducing bacterium isolated from the mangrove sediment.</title>
        <authorList>
            <person name="Qiu D."/>
        </authorList>
    </citation>
    <scope>NUCLEOTIDE SEQUENCE [LARGE SCALE GENOMIC DNA]</scope>
    <source>
        <strain evidence="1 2">DSM 12116</strain>
    </source>
</reference>
<accession>A0ABS5PMG3</accession>
<evidence type="ECO:0008006" key="3">
    <source>
        <dbReference type="Google" id="ProtNLM"/>
    </source>
</evidence>
<dbReference type="RefSeq" id="WP_213235567.1">
    <property type="nucleotide sequence ID" value="NZ_JAHBCL010000005.1"/>
</dbReference>
<evidence type="ECO:0000313" key="1">
    <source>
        <dbReference type="EMBL" id="MBS7525781.1"/>
    </source>
</evidence>
<sequence length="139" mass="15794">MSIDVLEEVLIQKIALLESTIKNVHQVIKAQAEGEDAEVLMTQVEAIKAARKQIHQLDLVFLTAYERFLKSAEVDAPEKLPKEIKQQFKKAQQSIVHIQDLTAIFSSMEASYDAAAEDIQKTVAQQRKFDSAQRAYRHK</sequence>
<protein>
    <recommendedName>
        <fullName evidence="3">FlgN protein</fullName>
    </recommendedName>
</protein>
<organism evidence="1 2">
    <name type="scientific">Fusibacter paucivorans</name>
    <dbReference type="NCBI Taxonomy" id="76009"/>
    <lineage>
        <taxon>Bacteria</taxon>
        <taxon>Bacillati</taxon>
        <taxon>Bacillota</taxon>
        <taxon>Clostridia</taxon>
        <taxon>Eubacteriales</taxon>
        <taxon>Eubacteriales Family XII. Incertae Sedis</taxon>
        <taxon>Fusibacter</taxon>
    </lineage>
</organism>
<dbReference type="Proteomes" id="UP000746471">
    <property type="component" value="Unassembled WGS sequence"/>
</dbReference>
<dbReference type="EMBL" id="JAHBCL010000005">
    <property type="protein sequence ID" value="MBS7525781.1"/>
    <property type="molecule type" value="Genomic_DNA"/>
</dbReference>